<organism evidence="2 3">
    <name type="scientific">Candidatus Magasanikbacteria bacterium CG_4_10_14_0_2_um_filter_33_14</name>
    <dbReference type="NCBI Taxonomy" id="1974636"/>
    <lineage>
        <taxon>Bacteria</taxon>
        <taxon>Candidatus Magasanikiibacteriota</taxon>
    </lineage>
</organism>
<reference evidence="3" key="1">
    <citation type="submission" date="2017-09" db="EMBL/GenBank/DDBJ databases">
        <title>Depth-based differentiation of microbial function through sediment-hosted aquifers and enrichment of novel symbionts in the deep terrestrial subsurface.</title>
        <authorList>
            <person name="Probst A.J."/>
            <person name="Ladd B."/>
            <person name="Jarett J.K."/>
            <person name="Geller-Mcgrath D.E."/>
            <person name="Sieber C.M.K."/>
            <person name="Emerson J.B."/>
            <person name="Anantharaman K."/>
            <person name="Thomas B.C."/>
            <person name="Malmstrom R."/>
            <person name="Stieglmeier M."/>
            <person name="Klingl A."/>
            <person name="Woyke T."/>
            <person name="Ryan C.M."/>
            <person name="Banfield J.F."/>
        </authorList>
    </citation>
    <scope>NUCLEOTIDE SEQUENCE [LARGE SCALE GENOMIC DNA]</scope>
</reference>
<protein>
    <submittedName>
        <fullName evidence="2">Uncharacterized protein</fullName>
    </submittedName>
</protein>
<gene>
    <name evidence="2" type="ORF">COX80_03225</name>
</gene>
<evidence type="ECO:0000313" key="2">
    <source>
        <dbReference type="EMBL" id="PIZ95859.1"/>
    </source>
</evidence>
<dbReference type="Proteomes" id="UP000231453">
    <property type="component" value="Unassembled WGS sequence"/>
</dbReference>
<feature type="region of interest" description="Disordered" evidence="1">
    <location>
        <begin position="38"/>
        <end position="64"/>
    </location>
</feature>
<dbReference type="EMBL" id="PFPL01000043">
    <property type="protein sequence ID" value="PIZ95859.1"/>
    <property type="molecule type" value="Genomic_DNA"/>
</dbReference>
<proteinExistence type="predicted"/>
<comment type="caution">
    <text evidence="2">The sequence shown here is derived from an EMBL/GenBank/DDBJ whole genome shotgun (WGS) entry which is preliminary data.</text>
</comment>
<accession>A0A2M7VAQ7</accession>
<name>A0A2M7VAQ7_9BACT</name>
<sequence length="64" mass="7040">MLSKVLKNLKKIEKVKGSDLTVSLGDIKKPTLQRNGFQAKANSQAGALRQRSMGNRMSKPSRAK</sequence>
<evidence type="ECO:0000313" key="3">
    <source>
        <dbReference type="Proteomes" id="UP000231453"/>
    </source>
</evidence>
<dbReference type="AlphaFoldDB" id="A0A2M7VAQ7"/>
<evidence type="ECO:0000256" key="1">
    <source>
        <dbReference type="SAM" id="MobiDB-lite"/>
    </source>
</evidence>